<dbReference type="EMBL" id="DTAI01000060">
    <property type="protein sequence ID" value="HGN36288.1"/>
    <property type="molecule type" value="Genomic_DNA"/>
</dbReference>
<gene>
    <name evidence="1" type="ORF">ENT87_01870</name>
    <name evidence="2" type="ORF">ENU30_02240</name>
</gene>
<dbReference type="EMBL" id="DTBZ01000051">
    <property type="protein sequence ID" value="HGQ17789.1"/>
    <property type="molecule type" value="Genomic_DNA"/>
</dbReference>
<dbReference type="SUPFAM" id="SSF52980">
    <property type="entry name" value="Restriction endonuclease-like"/>
    <property type="match status" value="1"/>
</dbReference>
<dbReference type="InterPro" id="IPR011335">
    <property type="entry name" value="Restrct_endonuc-II-like"/>
</dbReference>
<name>A0A7J3JQB2_9CREN</name>
<evidence type="ECO:0000313" key="1">
    <source>
        <dbReference type="EMBL" id="HGN36288.1"/>
    </source>
</evidence>
<reference evidence="2" key="1">
    <citation type="journal article" date="2020" name="mSystems">
        <title>Genome- and Community-Level Interaction Insights into Carbon Utilization and Element Cycling Functions of Hydrothermarchaeota in Hydrothermal Sediment.</title>
        <authorList>
            <person name="Zhou Z."/>
            <person name="Liu Y."/>
            <person name="Xu W."/>
            <person name="Pan J."/>
            <person name="Luo Z.H."/>
            <person name="Li M."/>
        </authorList>
    </citation>
    <scope>NUCLEOTIDE SEQUENCE [LARGE SCALE GENOMIC DNA]</scope>
    <source>
        <strain evidence="1">SpSt-618</strain>
        <strain evidence="2">SpSt-657</strain>
    </source>
</reference>
<proteinExistence type="predicted"/>
<protein>
    <submittedName>
        <fullName evidence="2">Uncharacterized protein</fullName>
    </submittedName>
</protein>
<accession>A0A7J3JQB2</accession>
<comment type="caution">
    <text evidence="2">The sequence shown here is derived from an EMBL/GenBank/DDBJ whole genome shotgun (WGS) entry which is preliminary data.</text>
</comment>
<dbReference type="AlphaFoldDB" id="A0A7J3JQB2"/>
<sequence>MAGRVKYMCRIFEKRYGIVGHVAKRYIMAGYSVEFMHPTRYGPIHIVARKGGQKIAIEIFDRPSIVPMDTVSKLLEKARRIGARPVLALYSDGPRMDSEVYRYCTENGIRIRRIRG</sequence>
<evidence type="ECO:0000313" key="2">
    <source>
        <dbReference type="EMBL" id="HGQ17789.1"/>
    </source>
</evidence>
<organism evidence="2">
    <name type="scientific">Ignisphaera aggregans</name>
    <dbReference type="NCBI Taxonomy" id="334771"/>
    <lineage>
        <taxon>Archaea</taxon>
        <taxon>Thermoproteota</taxon>
        <taxon>Thermoprotei</taxon>
        <taxon>Desulfurococcales</taxon>
        <taxon>Desulfurococcaceae</taxon>
        <taxon>Ignisphaera</taxon>
    </lineage>
</organism>